<dbReference type="EMBL" id="JBITMB010000002">
    <property type="protein sequence ID" value="MFI7439808.1"/>
    <property type="molecule type" value="Genomic_DNA"/>
</dbReference>
<gene>
    <name evidence="9" type="ORF">ACIBP5_07610</name>
</gene>
<proteinExistence type="inferred from homology"/>
<sequence length="370" mass="35567">MLLPGLVATALAVILSLAVNRLVPALSPAVVAVAAGALLANLGGAGPRLRPGLAFAARRVLRAAIVLLGLQIAVPQVLALGWPTVAVVVTATGVTFWLTPPIGRRLGLPPGTSLLVATGVSVCGAAAIAAMHDATRVPGPGGRPVTTDDDAAAALGVVVLYGSAAIVAVPLAASWLGLSPAQLGVWTGAAVHEVAQVAAIGSASGVLATAITVKLGRVLLLAPLVALTTTTAKPTPAVAAPAPTPAPPAPALATPAAAPGASGPGTSCPGVGGGGPSSTTPGGRGRPPVMPLFVAGFLGAVALRSLGLVPRPVTAVLPDVTTVLMAAALFALGTGIDARKLARGGRVLLLGGIATGLLAAVSLAGVALLT</sequence>
<evidence type="ECO:0000256" key="6">
    <source>
        <dbReference type="ARBA" id="ARBA00023136"/>
    </source>
</evidence>
<evidence type="ECO:0000256" key="8">
    <source>
        <dbReference type="SAM" id="Phobius"/>
    </source>
</evidence>
<comment type="subcellular location">
    <subcellularLocation>
        <location evidence="1">Cell membrane</location>
        <topology evidence="1">Multi-pass membrane protein</topology>
    </subcellularLocation>
</comment>
<feature type="transmembrane region" description="Helical" evidence="8">
    <location>
        <begin position="315"/>
        <end position="335"/>
    </location>
</feature>
<feature type="compositionally biased region" description="Low complexity" evidence="7">
    <location>
        <begin position="251"/>
        <end position="269"/>
    </location>
</feature>
<keyword evidence="6 8" id="KW-0472">Membrane</keyword>
<feature type="transmembrane region" description="Helical" evidence="8">
    <location>
        <begin position="151"/>
        <end position="173"/>
    </location>
</feature>
<organism evidence="9 10">
    <name type="scientific">Nonomuraea indica</name>
    <dbReference type="NCBI Taxonomy" id="1581193"/>
    <lineage>
        <taxon>Bacteria</taxon>
        <taxon>Bacillati</taxon>
        <taxon>Actinomycetota</taxon>
        <taxon>Actinomycetes</taxon>
        <taxon>Streptosporangiales</taxon>
        <taxon>Streptosporangiaceae</taxon>
        <taxon>Nonomuraea</taxon>
    </lineage>
</organism>
<evidence type="ECO:0000256" key="3">
    <source>
        <dbReference type="ARBA" id="ARBA00022475"/>
    </source>
</evidence>
<comment type="caution">
    <text evidence="9">The sequence shown here is derived from an EMBL/GenBank/DDBJ whole genome shotgun (WGS) entry which is preliminary data.</text>
</comment>
<dbReference type="Proteomes" id="UP001612928">
    <property type="component" value="Unassembled WGS sequence"/>
</dbReference>
<dbReference type="PANTHER" id="PTHR30106">
    <property type="entry name" value="INNER MEMBRANE PROTEIN YEIH-RELATED"/>
    <property type="match status" value="1"/>
</dbReference>
<dbReference type="PANTHER" id="PTHR30106:SF2">
    <property type="entry name" value="UPF0324 INNER MEMBRANE PROTEIN YEIH"/>
    <property type="match status" value="1"/>
</dbReference>
<feature type="transmembrane region" description="Helical" evidence="8">
    <location>
        <begin position="347"/>
        <end position="369"/>
    </location>
</feature>
<feature type="transmembrane region" description="Helical" evidence="8">
    <location>
        <begin position="111"/>
        <end position="131"/>
    </location>
</feature>
<protein>
    <submittedName>
        <fullName evidence="9">YeiH family protein</fullName>
    </submittedName>
</protein>
<reference evidence="9 10" key="1">
    <citation type="submission" date="2024-10" db="EMBL/GenBank/DDBJ databases">
        <title>The Natural Products Discovery Center: Release of the First 8490 Sequenced Strains for Exploring Actinobacteria Biosynthetic Diversity.</title>
        <authorList>
            <person name="Kalkreuter E."/>
            <person name="Kautsar S.A."/>
            <person name="Yang D."/>
            <person name="Bader C.D."/>
            <person name="Teijaro C.N."/>
            <person name="Fluegel L."/>
            <person name="Davis C.M."/>
            <person name="Simpson J.R."/>
            <person name="Lauterbach L."/>
            <person name="Steele A.D."/>
            <person name="Gui C."/>
            <person name="Meng S."/>
            <person name="Li G."/>
            <person name="Viehrig K."/>
            <person name="Ye F."/>
            <person name="Su P."/>
            <person name="Kiefer A.F."/>
            <person name="Nichols A."/>
            <person name="Cepeda A.J."/>
            <person name="Yan W."/>
            <person name="Fan B."/>
            <person name="Jiang Y."/>
            <person name="Adhikari A."/>
            <person name="Zheng C.-J."/>
            <person name="Schuster L."/>
            <person name="Cowan T.M."/>
            <person name="Smanski M.J."/>
            <person name="Chevrette M.G."/>
            <person name="De Carvalho L.P.S."/>
            <person name="Shen B."/>
        </authorList>
    </citation>
    <scope>NUCLEOTIDE SEQUENCE [LARGE SCALE GENOMIC DNA]</scope>
    <source>
        <strain evidence="9 10">NPDC049503</strain>
    </source>
</reference>
<keyword evidence="5 8" id="KW-1133">Transmembrane helix</keyword>
<keyword evidence="4 8" id="KW-0812">Transmembrane</keyword>
<evidence type="ECO:0000256" key="7">
    <source>
        <dbReference type="SAM" id="MobiDB-lite"/>
    </source>
</evidence>
<keyword evidence="10" id="KW-1185">Reference proteome</keyword>
<evidence type="ECO:0000313" key="9">
    <source>
        <dbReference type="EMBL" id="MFI7439808.1"/>
    </source>
</evidence>
<evidence type="ECO:0000256" key="1">
    <source>
        <dbReference type="ARBA" id="ARBA00004651"/>
    </source>
</evidence>
<keyword evidence="3" id="KW-1003">Cell membrane</keyword>
<comment type="similarity">
    <text evidence="2">Belongs to the UPF0324 family.</text>
</comment>
<feature type="transmembrane region" description="Helical" evidence="8">
    <location>
        <begin position="26"/>
        <end position="44"/>
    </location>
</feature>
<accession>A0ABW7ZZ74</accession>
<feature type="region of interest" description="Disordered" evidence="7">
    <location>
        <begin position="235"/>
        <end position="285"/>
    </location>
</feature>
<dbReference type="RefSeq" id="WP_397019480.1">
    <property type="nucleotide sequence ID" value="NZ_JBITMB010000002.1"/>
</dbReference>
<dbReference type="InterPro" id="IPR018383">
    <property type="entry name" value="UPF0324_pro"/>
</dbReference>
<evidence type="ECO:0000313" key="10">
    <source>
        <dbReference type="Proteomes" id="UP001612928"/>
    </source>
</evidence>
<name>A0ABW7ZZ74_9ACTN</name>
<feature type="transmembrane region" description="Helical" evidence="8">
    <location>
        <begin position="289"/>
        <end position="309"/>
    </location>
</feature>
<dbReference type="Pfam" id="PF03601">
    <property type="entry name" value="Cons_hypoth698"/>
    <property type="match status" value="2"/>
</dbReference>
<evidence type="ECO:0000256" key="4">
    <source>
        <dbReference type="ARBA" id="ARBA00022692"/>
    </source>
</evidence>
<evidence type="ECO:0000256" key="5">
    <source>
        <dbReference type="ARBA" id="ARBA00022989"/>
    </source>
</evidence>
<evidence type="ECO:0000256" key="2">
    <source>
        <dbReference type="ARBA" id="ARBA00007977"/>
    </source>
</evidence>